<dbReference type="EMBL" id="AZGI01000003">
    <property type="protein sequence ID" value="KRM41182.1"/>
    <property type="molecule type" value="Genomic_DNA"/>
</dbReference>
<keyword evidence="3" id="KW-1185">Reference proteome</keyword>
<reference evidence="2 3" key="1">
    <citation type="journal article" date="2015" name="Genome Announc.">
        <title>Expanding the biotechnology potential of lactobacilli through comparative genomics of 213 strains and associated genera.</title>
        <authorList>
            <person name="Sun Z."/>
            <person name="Harris H.M."/>
            <person name="McCann A."/>
            <person name="Guo C."/>
            <person name="Argimon S."/>
            <person name="Zhang W."/>
            <person name="Yang X."/>
            <person name="Jeffery I.B."/>
            <person name="Cooney J.C."/>
            <person name="Kagawa T.F."/>
            <person name="Liu W."/>
            <person name="Song Y."/>
            <person name="Salvetti E."/>
            <person name="Wrobel A."/>
            <person name="Rasinkangas P."/>
            <person name="Parkhill J."/>
            <person name="Rea M.C."/>
            <person name="O'Sullivan O."/>
            <person name="Ritari J."/>
            <person name="Douillard F.P."/>
            <person name="Paul Ross R."/>
            <person name="Yang R."/>
            <person name="Briner A.E."/>
            <person name="Felis G.E."/>
            <person name="de Vos W.M."/>
            <person name="Barrangou R."/>
            <person name="Klaenhammer T.R."/>
            <person name="Caufield P.W."/>
            <person name="Cui Y."/>
            <person name="Zhang H."/>
            <person name="O'Toole P.W."/>
        </authorList>
    </citation>
    <scope>NUCLEOTIDE SEQUENCE [LARGE SCALE GENOMIC DNA]</scope>
    <source>
        <strain evidence="2 3">DSM 5661</strain>
    </source>
</reference>
<protein>
    <submittedName>
        <fullName evidence="2">Uncharacterized protein</fullName>
    </submittedName>
</protein>
<accession>A0A0R1YFD5</accession>
<comment type="caution">
    <text evidence="2">The sequence shown here is derived from an EMBL/GenBank/DDBJ whole genome shotgun (WGS) entry which is preliminary data.</text>
</comment>
<keyword evidence="1" id="KW-1133">Transmembrane helix</keyword>
<keyword evidence="1" id="KW-0472">Membrane</keyword>
<evidence type="ECO:0000313" key="3">
    <source>
        <dbReference type="Proteomes" id="UP000051223"/>
    </source>
</evidence>
<gene>
    <name evidence="2" type="ORF">FC39_GL001384</name>
</gene>
<dbReference type="AlphaFoldDB" id="A0A0R1YFD5"/>
<feature type="transmembrane region" description="Helical" evidence="1">
    <location>
        <begin position="33"/>
        <end position="56"/>
    </location>
</feature>
<proteinExistence type="predicted"/>
<dbReference type="PATRIC" id="fig|1423754.3.peg.1422"/>
<feature type="transmembrane region" description="Helical" evidence="1">
    <location>
        <begin position="109"/>
        <end position="129"/>
    </location>
</feature>
<dbReference type="eggNOG" id="ENOG50309TS">
    <property type="taxonomic scope" value="Bacteria"/>
</dbReference>
<organism evidence="2 3">
    <name type="scientific">Lactobacillus hamsteri DSM 5661 = JCM 6256</name>
    <dbReference type="NCBI Taxonomy" id="1423754"/>
    <lineage>
        <taxon>Bacteria</taxon>
        <taxon>Bacillati</taxon>
        <taxon>Bacillota</taxon>
        <taxon>Bacilli</taxon>
        <taxon>Lactobacillales</taxon>
        <taxon>Lactobacillaceae</taxon>
        <taxon>Lactobacillus</taxon>
    </lineage>
</organism>
<feature type="transmembrane region" description="Helical" evidence="1">
    <location>
        <begin position="149"/>
        <end position="168"/>
    </location>
</feature>
<dbReference type="STRING" id="1423754.FC39_GL001384"/>
<feature type="transmembrane region" description="Helical" evidence="1">
    <location>
        <begin position="68"/>
        <end position="88"/>
    </location>
</feature>
<dbReference type="Proteomes" id="UP000051223">
    <property type="component" value="Unassembled WGS sequence"/>
</dbReference>
<name>A0A0R1YFD5_9LACO</name>
<evidence type="ECO:0000256" key="1">
    <source>
        <dbReference type="SAM" id="Phobius"/>
    </source>
</evidence>
<sequence>MKVMWLATKAKFTSFLDRFLENAHLDAKRILKWYSYVLLVVPLLFWAMLAFNATFTHTSIQTMLTKEASISIAVIVAIVDFCLGYYLMISRKKVLTDRRSYHFFMGCQAIGQLLVGNIICLLLALFGMYQSKQLSTRVNDEKAAKMMNIISLTVMIVFILCFVFLMLLELRKS</sequence>
<keyword evidence="1" id="KW-0812">Transmembrane</keyword>
<evidence type="ECO:0000313" key="2">
    <source>
        <dbReference type="EMBL" id="KRM41182.1"/>
    </source>
</evidence>